<protein>
    <submittedName>
        <fullName evidence="2">Uncharacterized protein</fullName>
    </submittedName>
</protein>
<evidence type="ECO:0000313" key="2">
    <source>
        <dbReference type="EnsemblMetazoa" id="GPPI013709-PA"/>
    </source>
</evidence>
<reference evidence="2" key="2">
    <citation type="submission" date="2020-05" db="UniProtKB">
        <authorList>
            <consortium name="EnsemblMetazoa"/>
        </authorList>
    </citation>
    <scope>IDENTIFICATION</scope>
    <source>
        <strain evidence="2">IAEA</strain>
    </source>
</reference>
<organism evidence="2 3">
    <name type="scientific">Glossina palpalis gambiensis</name>
    <dbReference type="NCBI Taxonomy" id="67801"/>
    <lineage>
        <taxon>Eukaryota</taxon>
        <taxon>Metazoa</taxon>
        <taxon>Ecdysozoa</taxon>
        <taxon>Arthropoda</taxon>
        <taxon>Hexapoda</taxon>
        <taxon>Insecta</taxon>
        <taxon>Pterygota</taxon>
        <taxon>Neoptera</taxon>
        <taxon>Endopterygota</taxon>
        <taxon>Diptera</taxon>
        <taxon>Brachycera</taxon>
        <taxon>Muscomorpha</taxon>
        <taxon>Hippoboscoidea</taxon>
        <taxon>Glossinidae</taxon>
        <taxon>Glossina</taxon>
    </lineage>
</organism>
<sequence length="84" mass="9390">MYTENLPLGFQHIKPTPPVPSAHHSTPEPTSEAIFKIKLHTSALEVPLNFRLSSLSCVVSFAYSISARIRENNTSHLIYSNIIK</sequence>
<proteinExistence type="predicted"/>
<dbReference type="EnsemblMetazoa" id="GPPI013709-RA">
    <property type="protein sequence ID" value="GPPI013709-PA"/>
    <property type="gene ID" value="GPPI013709"/>
</dbReference>
<dbReference type="VEuPathDB" id="VectorBase:GPPI013709"/>
<evidence type="ECO:0000313" key="3">
    <source>
        <dbReference type="Proteomes" id="UP000092460"/>
    </source>
</evidence>
<dbReference type="EMBL" id="JXJN01006233">
    <property type="status" value="NOT_ANNOTATED_CDS"/>
    <property type="molecule type" value="Genomic_DNA"/>
</dbReference>
<accession>A0A1B0AZB4</accession>
<dbReference type="Proteomes" id="UP000092460">
    <property type="component" value="Unassembled WGS sequence"/>
</dbReference>
<feature type="region of interest" description="Disordered" evidence="1">
    <location>
        <begin position="1"/>
        <end position="28"/>
    </location>
</feature>
<name>A0A1B0AZB4_9MUSC</name>
<keyword evidence="3" id="KW-1185">Reference proteome</keyword>
<reference evidence="3" key="1">
    <citation type="submission" date="2015-01" db="EMBL/GenBank/DDBJ databases">
        <authorList>
            <person name="Aksoy S."/>
            <person name="Warren W."/>
            <person name="Wilson R.K."/>
        </authorList>
    </citation>
    <scope>NUCLEOTIDE SEQUENCE [LARGE SCALE GENOMIC DNA]</scope>
    <source>
        <strain evidence="3">IAEA</strain>
    </source>
</reference>
<dbReference type="AlphaFoldDB" id="A0A1B0AZB4"/>
<evidence type="ECO:0000256" key="1">
    <source>
        <dbReference type="SAM" id="MobiDB-lite"/>
    </source>
</evidence>